<evidence type="ECO:0000256" key="4">
    <source>
        <dbReference type="SAM" id="Phobius"/>
    </source>
</evidence>
<dbReference type="eggNOG" id="COG1018">
    <property type="taxonomic scope" value="Bacteria"/>
</dbReference>
<dbReference type="PROSITE" id="PS00197">
    <property type="entry name" value="2FE2S_FER_1"/>
    <property type="match status" value="1"/>
</dbReference>
<dbReference type="Gene3D" id="2.40.30.10">
    <property type="entry name" value="Translation factors"/>
    <property type="match status" value="1"/>
</dbReference>
<dbReference type="InterPro" id="IPR008333">
    <property type="entry name" value="Cbr1-like_FAD-bd_dom"/>
</dbReference>
<dbReference type="Gene3D" id="3.40.50.80">
    <property type="entry name" value="Nucleotide-binding domain of ferredoxin-NADP reductase (FNR) module"/>
    <property type="match status" value="1"/>
</dbReference>
<dbReference type="Proteomes" id="UP000017813">
    <property type="component" value="Unassembled WGS sequence"/>
</dbReference>
<keyword evidence="2" id="KW-0411">Iron-sulfur</keyword>
<protein>
    <submittedName>
        <fullName evidence="7">Uncharacterized protein</fullName>
    </submittedName>
</protein>
<keyword evidence="4" id="KW-0472">Membrane</keyword>
<dbReference type="InterPro" id="IPR012675">
    <property type="entry name" value="Beta-grasp_dom_sf"/>
</dbReference>
<comment type="cofactor">
    <cofactor evidence="3">
        <name>[2Fe-2S] cluster</name>
        <dbReference type="ChEBI" id="CHEBI:190135"/>
    </cofactor>
</comment>
<dbReference type="AlphaFoldDB" id="V9H6B0"/>
<reference evidence="7 8" key="1">
    <citation type="submission" date="2010-03" db="EMBL/GenBank/DDBJ databases">
        <authorList>
            <consortium name="The Broad Institute Genome Sequencing Platform"/>
            <person name="Ward D."/>
            <person name="Earl A."/>
            <person name="Feldgarden M."/>
            <person name="Gevers D."/>
            <person name="Young S."/>
            <person name="Zeng Q."/>
            <person name="Koehrsen M."/>
            <person name="Alvarado L."/>
            <person name="Berlin A.M."/>
            <person name="Borenstein D."/>
            <person name="Chapman S.B."/>
            <person name="Chen Z."/>
            <person name="Engels R."/>
            <person name="Freedman E."/>
            <person name="Gellesch M."/>
            <person name="Goldberg J."/>
            <person name="Griggs A."/>
            <person name="Gujja S."/>
            <person name="Heilman E.R."/>
            <person name="Heiman D.I."/>
            <person name="Hepburn T.A."/>
            <person name="Howarth C."/>
            <person name="Jen D."/>
            <person name="Larson L."/>
            <person name="Mehta T."/>
            <person name="Park D."/>
            <person name="Pearson M."/>
            <person name="Richards J."/>
            <person name="Roberts A."/>
            <person name="Saif S."/>
            <person name="Shea T.D."/>
            <person name="Shenoy N."/>
            <person name="Sisk P."/>
            <person name="Stolte C."/>
            <person name="Sykes S.N."/>
            <person name="Walk T."/>
            <person name="White J."/>
            <person name="Yandava C."/>
            <person name="Izard J."/>
            <person name="Baranova O.V."/>
            <person name="Blanton J.M."/>
            <person name="Tanner A.C."/>
            <person name="Dewhirst F."/>
            <person name="Haas B."/>
            <person name="Nusbaum C."/>
            <person name="Birren B."/>
        </authorList>
    </citation>
    <scope>NUCLEOTIDE SEQUENCE [LARGE SCALE GENOMIC DNA]</scope>
    <source>
        <strain evidence="7 8">ATCC 29453</strain>
    </source>
</reference>
<organism evidence="7 8">
    <name type="scientific">Simonsiella muelleri ATCC 29453</name>
    <dbReference type="NCBI Taxonomy" id="641147"/>
    <lineage>
        <taxon>Bacteria</taxon>
        <taxon>Pseudomonadati</taxon>
        <taxon>Pseudomonadota</taxon>
        <taxon>Betaproteobacteria</taxon>
        <taxon>Neisseriales</taxon>
        <taxon>Neisseriaceae</taxon>
        <taxon>Simonsiella</taxon>
    </lineage>
</organism>
<keyword evidence="2" id="KW-0408">Iron</keyword>
<comment type="caution">
    <text evidence="7">The sequence shown here is derived from an EMBL/GenBank/DDBJ whole genome shotgun (WGS) entry which is preliminary data.</text>
</comment>
<dbReference type="STRING" id="641147.HMPREF9021_00786"/>
<dbReference type="InterPro" id="IPR006058">
    <property type="entry name" value="2Fe2S_fd_BS"/>
</dbReference>
<evidence type="ECO:0000259" key="6">
    <source>
        <dbReference type="PROSITE" id="PS51384"/>
    </source>
</evidence>
<dbReference type="SUPFAM" id="SSF52343">
    <property type="entry name" value="Ferredoxin reductase-like, C-terminal NADP-linked domain"/>
    <property type="match status" value="1"/>
</dbReference>
<dbReference type="InterPro" id="IPR001709">
    <property type="entry name" value="Flavoprot_Pyr_Nucl_cyt_Rdtase"/>
</dbReference>
<dbReference type="Pfam" id="PF00175">
    <property type="entry name" value="NAD_binding_1"/>
    <property type="match status" value="1"/>
</dbReference>
<name>V9H6B0_9NEIS</name>
<feature type="transmembrane region" description="Helical" evidence="4">
    <location>
        <begin position="36"/>
        <end position="57"/>
    </location>
</feature>
<proteinExistence type="predicted"/>
<evidence type="ECO:0000259" key="5">
    <source>
        <dbReference type="PROSITE" id="PS51085"/>
    </source>
</evidence>
<dbReference type="InterPro" id="IPR017927">
    <property type="entry name" value="FAD-bd_FR_type"/>
</dbReference>
<dbReference type="PRINTS" id="PR00371">
    <property type="entry name" value="FPNCR"/>
</dbReference>
<evidence type="ECO:0000313" key="8">
    <source>
        <dbReference type="Proteomes" id="UP000017813"/>
    </source>
</evidence>
<keyword evidence="2" id="KW-0001">2Fe-2S</keyword>
<dbReference type="InterPro" id="IPR036010">
    <property type="entry name" value="2Fe-2S_ferredoxin-like_sf"/>
</dbReference>
<dbReference type="InterPro" id="IPR039261">
    <property type="entry name" value="FNR_nucleotide-bd"/>
</dbReference>
<feature type="domain" description="FAD-binding FR-type" evidence="6">
    <location>
        <begin position="141"/>
        <end position="250"/>
    </location>
</feature>
<dbReference type="GO" id="GO:0051537">
    <property type="term" value="F:2 iron, 2 sulfur cluster binding"/>
    <property type="evidence" value="ECO:0007669"/>
    <property type="project" value="UniProtKB-KW"/>
</dbReference>
<dbReference type="eggNOG" id="COG0543">
    <property type="taxonomic scope" value="Bacteria"/>
</dbReference>
<comment type="cofactor">
    <cofactor evidence="1">
        <name>FAD</name>
        <dbReference type="ChEBI" id="CHEBI:57692"/>
    </cofactor>
</comment>
<gene>
    <name evidence="7" type="ORF">HMPREF9021_00786</name>
</gene>
<dbReference type="GO" id="GO:0016491">
    <property type="term" value="F:oxidoreductase activity"/>
    <property type="evidence" value="ECO:0007669"/>
    <property type="project" value="InterPro"/>
</dbReference>
<evidence type="ECO:0000313" key="7">
    <source>
        <dbReference type="EMBL" id="EFG31516.2"/>
    </source>
</evidence>
<dbReference type="SUPFAM" id="SSF54292">
    <property type="entry name" value="2Fe-2S ferredoxin-like"/>
    <property type="match status" value="1"/>
</dbReference>
<feature type="domain" description="2Fe-2S ferredoxin-type" evidence="5">
    <location>
        <begin position="53"/>
        <end position="144"/>
    </location>
</feature>
<accession>V9H6B0</accession>
<dbReference type="PRINTS" id="PR00410">
    <property type="entry name" value="PHEHYDRXLASE"/>
</dbReference>
<dbReference type="PANTHER" id="PTHR47354:SF5">
    <property type="entry name" value="PROTEIN RFBI"/>
    <property type="match status" value="1"/>
</dbReference>
<dbReference type="CDD" id="cd00207">
    <property type="entry name" value="fer2"/>
    <property type="match status" value="1"/>
</dbReference>
<evidence type="ECO:0000256" key="1">
    <source>
        <dbReference type="ARBA" id="ARBA00001974"/>
    </source>
</evidence>
<dbReference type="CDD" id="cd06189">
    <property type="entry name" value="flavin_oxioreductase"/>
    <property type="match status" value="1"/>
</dbReference>
<reference evidence="7 8" key="2">
    <citation type="submission" date="2011-10" db="EMBL/GenBank/DDBJ databases">
        <title>The Genome Sequence of Simonsiella muelleri ATCC 29453.</title>
        <authorList>
            <consortium name="The Broad Institute Genome Sequencing Platform"/>
            <consortium name="The Broad Institute Genome Sequencing Center for Infectious Disease"/>
            <person name="Earl A."/>
            <person name="Ward D."/>
            <person name="Feldgarden M."/>
            <person name="Gevers D."/>
            <person name="Izard J."/>
            <person name="Baranova O.V."/>
            <person name="Blanton J.M."/>
            <person name="Tanner A.C."/>
            <person name="Dewhirst F."/>
            <person name="Young S.K."/>
            <person name="Zeng Q."/>
            <person name="Gargeya S."/>
            <person name="Fitzgerald M."/>
            <person name="Haas B."/>
            <person name="Abouelleil A."/>
            <person name="Alvarado L."/>
            <person name="Arachchi H.M."/>
            <person name="Berlin A."/>
            <person name="Brown A."/>
            <person name="Chapman S.B."/>
            <person name="Chen Z."/>
            <person name="Dunbar C."/>
            <person name="Freedman E."/>
            <person name="Gearin G."/>
            <person name="Goldberg J."/>
            <person name="Griggs A."/>
            <person name="Gujja S."/>
            <person name="Heiman D."/>
            <person name="Howarth C."/>
            <person name="Larson L."/>
            <person name="Lui A."/>
            <person name="MacDonald P.J.P."/>
            <person name="Montmayeur A."/>
            <person name="Murphy C."/>
            <person name="Neiman D."/>
            <person name="Pearson M."/>
            <person name="Priest M."/>
            <person name="Roberts A."/>
            <person name="Saif S."/>
            <person name="Shea T."/>
            <person name="Shenoy N."/>
            <person name="Sisk P."/>
            <person name="Stolte C."/>
            <person name="Sykes S."/>
            <person name="Wortman J."/>
            <person name="Nusbaum C."/>
            <person name="Birren B."/>
        </authorList>
    </citation>
    <scope>NUCLEOTIDE SEQUENCE [LARGE SCALE GENOMIC DNA]</scope>
    <source>
        <strain evidence="7 8">ATCC 29453</strain>
    </source>
</reference>
<dbReference type="InterPro" id="IPR050415">
    <property type="entry name" value="MRET"/>
</dbReference>
<dbReference type="Pfam" id="PF00970">
    <property type="entry name" value="FAD_binding_6"/>
    <property type="match status" value="1"/>
</dbReference>
<keyword evidence="4" id="KW-0812">Transmembrane</keyword>
<dbReference type="PROSITE" id="PS51384">
    <property type="entry name" value="FAD_FR"/>
    <property type="match status" value="1"/>
</dbReference>
<keyword evidence="2" id="KW-0479">Metal-binding</keyword>
<dbReference type="Pfam" id="PF00111">
    <property type="entry name" value="Fer2"/>
    <property type="match status" value="1"/>
</dbReference>
<dbReference type="SUPFAM" id="SSF63380">
    <property type="entry name" value="Riboflavin synthase domain-like"/>
    <property type="match status" value="1"/>
</dbReference>
<dbReference type="PANTHER" id="PTHR47354">
    <property type="entry name" value="NADH OXIDOREDUCTASE HCR"/>
    <property type="match status" value="1"/>
</dbReference>
<dbReference type="PROSITE" id="PS51085">
    <property type="entry name" value="2FE2S_FER_2"/>
    <property type="match status" value="1"/>
</dbReference>
<evidence type="ECO:0000256" key="2">
    <source>
        <dbReference type="ARBA" id="ARBA00022714"/>
    </source>
</evidence>
<sequence length="386" mass="41965">MEILPNNIESAHRVGMAAIRHAFPISRQFFSGCLKFVKIAFFLSFTIYYFIMSQIIVSPSQTQFSSQENETILSAAIRHGINLPHSCQSGVCGSCVATLVSGSVVQSGEYDDYVLNQDEIAAGKILLCCSQADGDVTVDMPSYAGAKAIAIRTLPARVANVDIRGDVAVLTVALPKSPPFQFYAGQYMEILLKDGSRSYSIANAPSQKATLEFHVRLREGGLFSPQLFSGSLKSGAIMRLRGPLGSFYLNDESADKPLILLATGTGFAPIKSILMQLADTQPERVVHVYHGTRVAAGLYDETALRQLLAALPNAKYTPVLSRPDADWSGATGYITEYVLRDYADLSGHEVYACGSPDMIHSSRQMLVAQTRLPENAFFSDVFTAHV</sequence>
<keyword evidence="8" id="KW-1185">Reference proteome</keyword>
<dbReference type="Gene3D" id="3.10.20.30">
    <property type="match status" value="1"/>
</dbReference>
<dbReference type="InterPro" id="IPR001041">
    <property type="entry name" value="2Fe-2S_ferredoxin-type"/>
</dbReference>
<dbReference type="InterPro" id="IPR017938">
    <property type="entry name" value="Riboflavin_synthase-like_b-brl"/>
</dbReference>
<dbReference type="InterPro" id="IPR001433">
    <property type="entry name" value="OxRdtase_FAD/NAD-bd"/>
</dbReference>
<evidence type="ECO:0000256" key="3">
    <source>
        <dbReference type="ARBA" id="ARBA00034078"/>
    </source>
</evidence>
<dbReference type="EMBL" id="ADCY02000015">
    <property type="protein sequence ID" value="EFG31516.2"/>
    <property type="molecule type" value="Genomic_DNA"/>
</dbReference>
<dbReference type="HOGENOM" id="CLU_003827_7_0_4"/>
<keyword evidence="4" id="KW-1133">Transmembrane helix</keyword>